<dbReference type="EMBL" id="KU254590">
    <property type="protein sequence ID" value="ALX72699.2"/>
    <property type="molecule type" value="Genomic_RNA"/>
</dbReference>
<evidence type="ECO:0000313" key="2">
    <source>
        <dbReference type="EMBL" id="ALX72699.2"/>
    </source>
</evidence>
<accession>A0A0U4H2I3</accession>
<proteinExistence type="predicted"/>
<organism evidence="2">
    <name type="scientific">Porcine rotavirus H</name>
    <dbReference type="NCBI Taxonomy" id="1420855"/>
    <lineage>
        <taxon>Viruses</taxon>
        <taxon>Riboviria</taxon>
        <taxon>Orthornavirae</taxon>
        <taxon>Duplornaviricota</taxon>
        <taxon>Resentoviricetes</taxon>
        <taxon>Reovirales</taxon>
        <taxon>Sedoreoviridae</taxon>
        <taxon>Rotavirus</taxon>
        <taxon>Rotavirus aspergastroenteritidis</taxon>
        <taxon>Rotavirus H</taxon>
    </lineage>
</organism>
<feature type="compositionally biased region" description="Basic and acidic residues" evidence="1">
    <location>
        <begin position="17"/>
        <end position="38"/>
    </location>
</feature>
<evidence type="ECO:0000256" key="1">
    <source>
        <dbReference type="SAM" id="MobiDB-lite"/>
    </source>
</evidence>
<reference evidence="2" key="2">
    <citation type="submission" date="2018-04" db="EMBL/GenBank/DDBJ databases">
        <authorList>
            <person name="Go L.Y."/>
            <person name="Mitchell J.A."/>
        </authorList>
    </citation>
    <scope>NUCLEOTIDE SEQUENCE</scope>
    <source>
        <strain evidence="2">MN.9.65</strain>
    </source>
</reference>
<reference evidence="2" key="1">
    <citation type="journal article" date="2016" name="Genome Announc.">
        <title>Genomic Sequence of the First Porcine Rotavirus Group H Strain in the United States.</title>
        <authorList>
            <person name="Hull J.J."/>
            <person name="Marthaler D."/>
            <person name="Rossow S."/>
            <person name="Ng T.F."/>
            <person name="Montmayeur A.M."/>
            <person name="Magana L."/>
            <person name="Moon S.S."/>
            <person name="Jiang B."/>
        </authorList>
    </citation>
    <scope>NUCLEOTIDE SEQUENCE</scope>
    <source>
        <strain evidence="2">MN.9.65</strain>
    </source>
</reference>
<dbReference type="SUPFAM" id="SSF111379">
    <property type="entry name" value="VP4 membrane interaction domain"/>
    <property type="match status" value="1"/>
</dbReference>
<name>A0A0U4H2I3_9REOV</name>
<feature type="region of interest" description="Disordered" evidence="1">
    <location>
        <begin position="14"/>
        <end position="51"/>
    </location>
</feature>
<sequence>MSLKSFLIALENPGEGSQEKLDRESLHSLSTQEKKSKDAIPSSTYTNDDGSKSYCFKNTDPVEYRTRFSEYPFDLVEGSTHNDTLMIELARVEFKANQRINNVSVDIAQIRAQYQNGLRLNISVLPHDKNNRNVIGRYESDDMRFQNRLPAHGDNYLILNSISNNVFNYSAGTTSNPPIGFETIVAIFRTNTPAAGYEVFYNTDTTVVISMTSATVESSSNYQYSALQAENISPTTVTNRLARYFTPASLTRMTASNNDQGRIVISESKDGFWKVKTENFSIQLKIAFEGYGVMGGTFGNWMIDSGFKTVELNYEYQRDGKTVYATTVTTPKPTRKCGQHKPYFGQLQYSGQMMALSHDDIVNVYYTERDWTLANAIYAKNFATDFNQTFKVTAQSNEFLVRTNVIPNYITNSPGIATIGLKSGGFGQIDTSNYTGMALSFRFICLNDDLPVPASYSQEVAETFASAGFFSHYCQNGTCPVEADAISGFGSCYPRKVVELPMSVTYTTLIPSDPEFVTGGTDYAQTVTVKVEESIIALRNEVNNIITRMNISDLTSGIMSFASMAMSFPQIIEGVINATRSVMKAFRKVKGRVNGVAQRLRGRRRIRLFDTESIISETPTLADSVRVNSRHPSLANMLSDDQTFTALHNFATSTSRNTDEVVYIQPTITTRIINSTPPAIVPADAIVYSDIKKISRVVGRDIPSDSILEFNQIRNTISILDNTKHLAEYAVDPDVVDFVLSKMAGGHARSLFSLKVRKHLLDSVEPDSFVKYSYHDLVGKILNDKQLIDITNNLSVEKQLDLAKEFTELLKNAFT</sequence>
<protein>
    <submittedName>
        <fullName evidence="2">VP4</fullName>
    </submittedName>
</protein>
<dbReference type="InterPro" id="IPR038017">
    <property type="entry name" value="Rota_VP4_MID_sf"/>
</dbReference>